<evidence type="ECO:0000256" key="3">
    <source>
        <dbReference type="ARBA" id="ARBA00022692"/>
    </source>
</evidence>
<evidence type="ECO:0000313" key="9">
    <source>
        <dbReference type="Proteomes" id="UP000018766"/>
    </source>
</evidence>
<proteinExistence type="predicted"/>
<dbReference type="Pfam" id="PF03600">
    <property type="entry name" value="CitMHS"/>
    <property type="match status" value="1"/>
</dbReference>
<dbReference type="NCBIfam" id="TIGR00784">
    <property type="entry name" value="citMHS"/>
    <property type="match status" value="1"/>
</dbReference>
<feature type="transmembrane region" description="Helical" evidence="6">
    <location>
        <begin position="56"/>
        <end position="77"/>
    </location>
</feature>
<dbReference type="GO" id="GO:0015128">
    <property type="term" value="F:gluconate transmembrane transporter activity"/>
    <property type="evidence" value="ECO:0007669"/>
    <property type="project" value="InterPro"/>
</dbReference>
<feature type="transmembrane region" description="Helical" evidence="6">
    <location>
        <begin position="387"/>
        <end position="406"/>
    </location>
</feature>
<dbReference type="PANTHER" id="PTHR30354:SF26">
    <property type="entry name" value="TRANSPORTER, PUTATIVE-RELATED"/>
    <property type="match status" value="1"/>
</dbReference>
<feature type="transmembrane region" description="Helical" evidence="6">
    <location>
        <begin position="350"/>
        <end position="367"/>
    </location>
</feature>
<keyword evidence="4 6" id="KW-1133">Transmembrane helix</keyword>
<reference evidence="8 9" key="1">
    <citation type="submission" date="2013-11" db="EMBL/GenBank/DDBJ databases">
        <title>Genomic analysis of Pelistega sp. HM-7.</title>
        <authorList>
            <person name="Kumbhare S.V."/>
            <person name="Shetty S.A."/>
            <person name="Sharma O."/>
            <person name="Dhotre D.P."/>
        </authorList>
    </citation>
    <scope>NUCLEOTIDE SEQUENCE [LARGE SCALE GENOMIC DNA]</scope>
    <source>
        <strain evidence="8 9">HM-7</strain>
    </source>
</reference>
<keyword evidence="2" id="KW-0813">Transport</keyword>
<comment type="subcellular location">
    <subcellularLocation>
        <location evidence="1">Membrane</location>
        <topology evidence="1">Multi-pass membrane protein</topology>
    </subcellularLocation>
</comment>
<evidence type="ECO:0000256" key="1">
    <source>
        <dbReference type="ARBA" id="ARBA00004141"/>
    </source>
</evidence>
<feature type="transmembrane region" description="Helical" evidence="6">
    <location>
        <begin position="286"/>
        <end position="305"/>
    </location>
</feature>
<dbReference type="AlphaFoldDB" id="V8GAA6"/>
<feature type="transmembrane region" description="Helical" evidence="6">
    <location>
        <begin position="177"/>
        <end position="196"/>
    </location>
</feature>
<dbReference type="OrthoDB" id="5329450at2"/>
<dbReference type="RefSeq" id="WP_023949781.1">
    <property type="nucleotide sequence ID" value="NZ_AYSV01000043.1"/>
</dbReference>
<dbReference type="InterPro" id="IPR014738">
    <property type="entry name" value="Citrate_transporter"/>
</dbReference>
<dbReference type="PATRIC" id="fig|1414851.3.peg.589"/>
<dbReference type="GO" id="GO:0005886">
    <property type="term" value="C:plasma membrane"/>
    <property type="evidence" value="ECO:0007669"/>
    <property type="project" value="TreeGrafter"/>
</dbReference>
<protein>
    <submittedName>
        <fullName evidence="8">Citrate transporter</fullName>
    </submittedName>
</protein>
<comment type="caution">
    <text evidence="8">The sequence shown here is derived from an EMBL/GenBank/DDBJ whole genome shotgun (WGS) entry which is preliminary data.</text>
</comment>
<dbReference type="GO" id="GO:0015137">
    <property type="term" value="F:citrate transmembrane transporter activity"/>
    <property type="evidence" value="ECO:0007669"/>
    <property type="project" value="InterPro"/>
</dbReference>
<keyword evidence="5 6" id="KW-0472">Membrane</keyword>
<accession>V8GAA6</accession>
<keyword evidence="3 6" id="KW-0812">Transmembrane</keyword>
<feature type="transmembrane region" description="Helical" evidence="6">
    <location>
        <begin position="233"/>
        <end position="250"/>
    </location>
</feature>
<dbReference type="PANTHER" id="PTHR30354">
    <property type="entry name" value="GNT FAMILY GLUCONATE TRANSPORTER"/>
    <property type="match status" value="1"/>
</dbReference>
<feature type="transmembrane region" description="Helical" evidence="6">
    <location>
        <begin position="29"/>
        <end position="49"/>
    </location>
</feature>
<organism evidence="8 9">
    <name type="scientific">Pelistega indica</name>
    <dbReference type="NCBI Taxonomy" id="1414851"/>
    <lineage>
        <taxon>Bacteria</taxon>
        <taxon>Pseudomonadati</taxon>
        <taxon>Pseudomonadota</taxon>
        <taxon>Betaproteobacteria</taxon>
        <taxon>Burkholderiales</taxon>
        <taxon>Alcaligenaceae</taxon>
        <taxon>Pelistega</taxon>
    </lineage>
</organism>
<feature type="transmembrane region" description="Helical" evidence="6">
    <location>
        <begin position="97"/>
        <end position="126"/>
    </location>
</feature>
<dbReference type="Proteomes" id="UP000018766">
    <property type="component" value="Unassembled WGS sequence"/>
</dbReference>
<dbReference type="InterPro" id="IPR003474">
    <property type="entry name" value="Glcn_transporter"/>
</dbReference>
<feature type="domain" description="Citrate transporter-like" evidence="7">
    <location>
        <begin position="15"/>
        <end position="379"/>
    </location>
</feature>
<dbReference type="EMBL" id="AYSV01000043">
    <property type="protein sequence ID" value="ETD72622.1"/>
    <property type="molecule type" value="Genomic_DNA"/>
</dbReference>
<evidence type="ECO:0000256" key="6">
    <source>
        <dbReference type="SAM" id="Phobius"/>
    </source>
</evidence>
<dbReference type="InterPro" id="IPR004680">
    <property type="entry name" value="Cit_transptr-like_dom"/>
</dbReference>
<feature type="transmembrane region" description="Helical" evidence="6">
    <location>
        <begin position="138"/>
        <end position="157"/>
    </location>
</feature>
<evidence type="ECO:0000313" key="8">
    <source>
        <dbReference type="EMBL" id="ETD72622.1"/>
    </source>
</evidence>
<evidence type="ECO:0000256" key="5">
    <source>
        <dbReference type="ARBA" id="ARBA00023136"/>
    </source>
</evidence>
<evidence type="ECO:0000259" key="7">
    <source>
        <dbReference type="Pfam" id="PF03600"/>
    </source>
</evidence>
<evidence type="ECO:0000256" key="4">
    <source>
        <dbReference type="ARBA" id="ARBA00022989"/>
    </source>
</evidence>
<name>V8GAA6_9BURK</name>
<gene>
    <name evidence="8" type="ORF">V757_02980</name>
</gene>
<feature type="transmembrane region" description="Helical" evidence="6">
    <location>
        <begin position="413"/>
        <end position="433"/>
    </location>
</feature>
<sequence>MLAILGFSTIAILLFLILTKKLSPMMALILLPLIAALIGGFGISTNKFVLEGIKSIAPTVGMLVFAILFFGIMNDAGVLDPIINRLLKFMGLKPSRIVLGAAILASISHLDGAGASTFLITIPPMLALFNRMNMDKRLLACVVATAAGICNSLPWGGPTIRAASALHLPLNDIYLPLIPAQIIGLICLYIFSWWMGKREEKRLGLISTDYNTLDTISTYNLTPEQQALKRPKLFWLNVLIVISVLTTLVVGKISPALCFMVGTALTLLINYPNLKQQQDRIQAHAIPALMLATLLLAAGVFTGIMKGTGMLTAMAQSIGGYVPEGMGEGLALILAILSVPLSLLFDPDSFYFGILPVLATIGSNTGVEPITMAQAALVGQMTTGFAISPLTASTFLLVGLAGVDLADHQKYTFPVMFIISIIMTITLVITGVLPLF</sequence>
<feature type="transmembrane region" description="Helical" evidence="6">
    <location>
        <begin position="325"/>
        <end position="345"/>
    </location>
</feature>
<keyword evidence="9" id="KW-1185">Reference proteome</keyword>
<evidence type="ECO:0000256" key="2">
    <source>
        <dbReference type="ARBA" id="ARBA00022448"/>
    </source>
</evidence>